<evidence type="ECO:0000313" key="1">
    <source>
        <dbReference type="EMBL" id="KZT66179.1"/>
    </source>
</evidence>
<dbReference type="EMBL" id="KV429093">
    <property type="protein sequence ID" value="KZT66179.1"/>
    <property type="molecule type" value="Genomic_DNA"/>
</dbReference>
<reference evidence="1 2" key="1">
    <citation type="journal article" date="2016" name="Mol. Biol. Evol.">
        <title>Comparative Genomics of Early-Diverging Mushroom-Forming Fungi Provides Insights into the Origins of Lignocellulose Decay Capabilities.</title>
        <authorList>
            <person name="Nagy L.G."/>
            <person name="Riley R."/>
            <person name="Tritt A."/>
            <person name="Adam C."/>
            <person name="Daum C."/>
            <person name="Floudas D."/>
            <person name="Sun H."/>
            <person name="Yadav J.S."/>
            <person name="Pangilinan J."/>
            <person name="Larsson K.H."/>
            <person name="Matsuura K."/>
            <person name="Barry K."/>
            <person name="Labutti K."/>
            <person name="Kuo R."/>
            <person name="Ohm R.A."/>
            <person name="Bhattacharya S.S."/>
            <person name="Shirouzu T."/>
            <person name="Yoshinaga Y."/>
            <person name="Martin F.M."/>
            <person name="Grigoriev I.V."/>
            <person name="Hibbett D.S."/>
        </authorList>
    </citation>
    <scope>NUCLEOTIDE SEQUENCE [LARGE SCALE GENOMIC DNA]</scope>
    <source>
        <strain evidence="1 2">L-15889</strain>
    </source>
</reference>
<proteinExistence type="predicted"/>
<name>A0A165MVJ3_9APHY</name>
<dbReference type="Proteomes" id="UP000076727">
    <property type="component" value="Unassembled WGS sequence"/>
</dbReference>
<keyword evidence="2" id="KW-1185">Reference proteome</keyword>
<dbReference type="AlphaFoldDB" id="A0A165MVJ3"/>
<evidence type="ECO:0000313" key="2">
    <source>
        <dbReference type="Proteomes" id="UP000076727"/>
    </source>
</evidence>
<protein>
    <submittedName>
        <fullName evidence="1">Uncharacterized protein</fullName>
    </submittedName>
</protein>
<accession>A0A165MVJ3</accession>
<dbReference type="OrthoDB" id="2802148at2759"/>
<organism evidence="1 2">
    <name type="scientific">Daedalea quercina L-15889</name>
    <dbReference type="NCBI Taxonomy" id="1314783"/>
    <lineage>
        <taxon>Eukaryota</taxon>
        <taxon>Fungi</taxon>
        <taxon>Dikarya</taxon>
        <taxon>Basidiomycota</taxon>
        <taxon>Agaricomycotina</taxon>
        <taxon>Agaricomycetes</taxon>
        <taxon>Polyporales</taxon>
        <taxon>Fomitopsis</taxon>
    </lineage>
</organism>
<sequence length="204" mass="23279">MCSCTRANLDPGTGRYTLPQRDAPVLKRFATKYPANTFPSIYFGNNGLSMEELIVSSRETLQDTMPDSLDRPFEPYCVEAFNKIKVRVHWPDHKDNDTYQAQDILLRNADSEISRLGLITARCVLHRPPKHCCWAVTYNNREKALTRHCIYLVAIHHVGGNTYQPELHVAPSRPPHLFPPPEPMDVLANRIALRTAMEEQGKKL</sequence>
<gene>
    <name evidence="1" type="ORF">DAEQUDRAFT_798179</name>
</gene>